<reference evidence="2 3" key="1">
    <citation type="submission" date="2015-08" db="EMBL/GenBank/DDBJ databases">
        <title>Next Generation Sequencing and Analysis of the Genome of Puccinia sorghi L Schw, the Causal Agent of Maize Common Rust.</title>
        <authorList>
            <person name="Rochi L."/>
            <person name="Burguener G."/>
            <person name="Darino M."/>
            <person name="Turjanski A."/>
            <person name="Kreff E."/>
            <person name="Dieguez M.J."/>
            <person name="Sacco F."/>
        </authorList>
    </citation>
    <scope>NUCLEOTIDE SEQUENCE [LARGE SCALE GENOMIC DNA]</scope>
    <source>
        <strain evidence="2 3">RO10H11247</strain>
    </source>
</reference>
<dbReference type="VEuPathDB" id="FungiDB:VP01_4950g1"/>
<dbReference type="EMBL" id="LAVV01010110">
    <property type="protein sequence ID" value="KNZ49539.1"/>
    <property type="molecule type" value="Genomic_DNA"/>
</dbReference>
<dbReference type="OrthoDB" id="2502581at2759"/>
<evidence type="ECO:0000313" key="2">
    <source>
        <dbReference type="EMBL" id="KNZ49539.1"/>
    </source>
</evidence>
<name>A0A0L6ULY7_9BASI</name>
<protein>
    <submittedName>
        <fullName evidence="2">Uncharacterized protein</fullName>
    </submittedName>
</protein>
<dbReference type="AlphaFoldDB" id="A0A0L6ULY7"/>
<evidence type="ECO:0000313" key="3">
    <source>
        <dbReference type="Proteomes" id="UP000037035"/>
    </source>
</evidence>
<keyword evidence="3" id="KW-1185">Reference proteome</keyword>
<feature type="region of interest" description="Disordered" evidence="1">
    <location>
        <begin position="352"/>
        <end position="379"/>
    </location>
</feature>
<sequence length="455" mass="50680">MLPQRFLRGKNQPILNPKLSPTQELLTCLANYNPSCHSIPPTWVLLLLLWACSTEIKYSIISLTLPQRSNVCQTLNFDQDIESAVEPPSGGHDEINVVSPNCMTNEMYSILQPSLSPSEDPVGLQPPPNASNSVLNESDLLLSQFLNSPTNQTALIPMIHLQLYAYLFSLNFLDMVSVHFLCFAGFTSSRCSICTGRHRFDDQHAAENLPPFDMMINFQQPSSAFEPQTPRTSTKYLVTPHQYRPWLRHHRHYITPQWVRQPKLLAAISPPTIETKKKKNVVKRDANRSKGEASFEGAVELNLPSEATEADARAPPVQSRLPCAAKRLSLAPNSPLNLNARDESLNSLVGFESDDPSLNVRHGRRSSRHSQSTANPIPPASTVLVMIPQLKQKNIWCLNCGKSLLFGHQANHHQALESLHQHDMTADRKGSGNACPSVPTNNQRALKAQVACQIY</sequence>
<accession>A0A0L6ULY7</accession>
<dbReference type="Proteomes" id="UP000037035">
    <property type="component" value="Unassembled WGS sequence"/>
</dbReference>
<comment type="caution">
    <text evidence="2">The sequence shown here is derived from an EMBL/GenBank/DDBJ whole genome shotgun (WGS) entry which is preliminary data.</text>
</comment>
<proteinExistence type="predicted"/>
<evidence type="ECO:0000256" key="1">
    <source>
        <dbReference type="SAM" id="MobiDB-lite"/>
    </source>
</evidence>
<dbReference type="STRING" id="27349.A0A0L6ULY7"/>
<gene>
    <name evidence="2" type="ORF">VP01_4950g1</name>
</gene>
<organism evidence="2 3">
    <name type="scientific">Puccinia sorghi</name>
    <dbReference type="NCBI Taxonomy" id="27349"/>
    <lineage>
        <taxon>Eukaryota</taxon>
        <taxon>Fungi</taxon>
        <taxon>Dikarya</taxon>
        <taxon>Basidiomycota</taxon>
        <taxon>Pucciniomycotina</taxon>
        <taxon>Pucciniomycetes</taxon>
        <taxon>Pucciniales</taxon>
        <taxon>Pucciniaceae</taxon>
        <taxon>Puccinia</taxon>
    </lineage>
</organism>